<evidence type="ECO:0000256" key="1">
    <source>
        <dbReference type="ARBA" id="ARBA00004613"/>
    </source>
</evidence>
<evidence type="ECO:0000256" key="3">
    <source>
        <dbReference type="ARBA" id="ARBA00022729"/>
    </source>
</evidence>
<evidence type="ECO:0000256" key="4">
    <source>
        <dbReference type="ARBA" id="ARBA00022737"/>
    </source>
</evidence>
<dbReference type="AlphaFoldDB" id="A0A915PVA9"/>
<dbReference type="InterPro" id="IPR018933">
    <property type="entry name" value="Netrin_module_non-TIMP"/>
</dbReference>
<dbReference type="PROSITE" id="PS50189">
    <property type="entry name" value="NTR"/>
    <property type="match status" value="1"/>
</dbReference>
<dbReference type="SMART" id="SM00180">
    <property type="entry name" value="EGF_Lam"/>
    <property type="match status" value="2"/>
</dbReference>
<evidence type="ECO:0000256" key="6">
    <source>
        <dbReference type="ARBA" id="ARBA00023180"/>
    </source>
</evidence>
<dbReference type="GO" id="GO:0009888">
    <property type="term" value="P:tissue development"/>
    <property type="evidence" value="ECO:0007669"/>
    <property type="project" value="TreeGrafter"/>
</dbReference>
<feature type="domain" description="Laminin N-terminal" evidence="11">
    <location>
        <begin position="114"/>
        <end position="361"/>
    </location>
</feature>
<dbReference type="Gene3D" id="2.60.120.260">
    <property type="entry name" value="Galactose-binding domain-like"/>
    <property type="match status" value="1"/>
</dbReference>
<keyword evidence="5 8" id="KW-1015">Disulfide bond</keyword>
<dbReference type="GO" id="GO:0005576">
    <property type="term" value="C:extracellular region"/>
    <property type="evidence" value="ECO:0007669"/>
    <property type="project" value="UniProtKB-SubCell"/>
</dbReference>
<dbReference type="InterPro" id="IPR001134">
    <property type="entry name" value="Netrin_domain"/>
</dbReference>
<dbReference type="GO" id="GO:0016358">
    <property type="term" value="P:dendrite development"/>
    <property type="evidence" value="ECO:0007669"/>
    <property type="project" value="TreeGrafter"/>
</dbReference>
<feature type="domain" description="Laminin EGF-like" evidence="9">
    <location>
        <begin position="481"/>
        <end position="530"/>
    </location>
</feature>
<keyword evidence="6" id="KW-0325">Glycoprotein</keyword>
<keyword evidence="7 8" id="KW-0424">Laminin EGF-like domain</keyword>
<dbReference type="GO" id="GO:0008045">
    <property type="term" value="P:motor neuron axon guidance"/>
    <property type="evidence" value="ECO:0007669"/>
    <property type="project" value="TreeGrafter"/>
</dbReference>
<proteinExistence type="predicted"/>
<evidence type="ECO:0000256" key="5">
    <source>
        <dbReference type="ARBA" id="ARBA00023157"/>
    </source>
</evidence>
<dbReference type="InterPro" id="IPR008993">
    <property type="entry name" value="TIMP-like_OB-fold"/>
</dbReference>
<dbReference type="PANTHER" id="PTHR10574:SF365">
    <property type="entry name" value="NETRIN-A-RELATED"/>
    <property type="match status" value="1"/>
</dbReference>
<dbReference type="PROSITE" id="PS00022">
    <property type="entry name" value="EGF_1"/>
    <property type="match status" value="1"/>
</dbReference>
<name>A0A915PVA9_9BILA</name>
<protein>
    <submittedName>
        <fullName evidence="13">Netrin-1</fullName>
    </submittedName>
</protein>
<dbReference type="InterPro" id="IPR050440">
    <property type="entry name" value="Laminin/Netrin_ECM"/>
</dbReference>
<dbReference type="Gene3D" id="2.10.25.10">
    <property type="entry name" value="Laminin"/>
    <property type="match status" value="2"/>
</dbReference>
<keyword evidence="3" id="KW-0732">Signal</keyword>
<evidence type="ECO:0000259" key="11">
    <source>
        <dbReference type="PROSITE" id="PS51117"/>
    </source>
</evidence>
<dbReference type="CDD" id="cd03579">
    <property type="entry name" value="NTR_netrin-1_like"/>
    <property type="match status" value="1"/>
</dbReference>
<keyword evidence="2" id="KW-0964">Secreted</keyword>
<feature type="disulfide bond" evidence="8">
    <location>
        <begin position="483"/>
        <end position="500"/>
    </location>
</feature>
<dbReference type="FunFam" id="2.60.120.260:FF:000098">
    <property type="entry name" value="Netrin-A, isoform B"/>
    <property type="match status" value="1"/>
</dbReference>
<sequence>MGCLLKEGEGLVTVTDEHIPTVIVSAADELITFEQKRGNFVNHKEEKIDETDQKLHVTCVCDVYANNSICAEMYPLPTLIVVLLLRLQHILAAYFSQFSLREPEYDPCYDNAGRPMRCVPDFINAAFGKPVTASNTCGQSGPSRYCTMSENAMGVMEEVCDICDATSKTRSHPASHLTDLNNSQNVTCWMSEPSTDYPHNVTLTLSLGKKYELTYISIQFCNRLADSMAFYKSVDFGKTWLPFQFYSTECQKIYDRNPNIKISKHNEQEALCTNTHALTSVPNRVAFATLEGRPSAFEFEHSPVLQDWVTATDIRVIFNRLSPDQAELYGLTNELGVNITDMDQLKQRYYYSVGELAVGGRCKCNGHASRCILDKTGNYICDCKHNTAGADCERCKTFHLDRPWGRATSENANHCVGEEEKCWAELRRLISRMLVLIPLYFLKTVPYRRHNTAGRNCHYCKPGFFRDLAKSITHRKACKACNCHPVGSLSRSCNQTSGQCICKNGVTGLTCNQCSKGYQQSRSPLHPCIRIPVSSSTATQDGKCPKCRAVPKRLTQKKYCRRDYAIEVQVTRRESVDGWSKYQLLVLAVYKRDSGIRLRRGEQSLWISGKRTACKCPKIRVGKKYLILGRNDTNDISRPGIVFGTRTVVMEWNGVDLEKIMRFSKKEKKGQCPARRRF</sequence>
<dbReference type="SUPFAM" id="SSF57196">
    <property type="entry name" value="EGF/Laminin"/>
    <property type="match status" value="2"/>
</dbReference>
<evidence type="ECO:0000313" key="13">
    <source>
        <dbReference type="WBParaSite" id="sdigi.contig356.g7701.t1"/>
    </source>
</evidence>
<organism evidence="12 13">
    <name type="scientific">Setaria digitata</name>
    <dbReference type="NCBI Taxonomy" id="48799"/>
    <lineage>
        <taxon>Eukaryota</taxon>
        <taxon>Metazoa</taxon>
        <taxon>Ecdysozoa</taxon>
        <taxon>Nematoda</taxon>
        <taxon>Chromadorea</taxon>
        <taxon>Rhabditida</taxon>
        <taxon>Spirurina</taxon>
        <taxon>Spiruromorpha</taxon>
        <taxon>Filarioidea</taxon>
        <taxon>Setariidae</taxon>
        <taxon>Setaria</taxon>
    </lineage>
</organism>
<evidence type="ECO:0000259" key="9">
    <source>
        <dbReference type="PROSITE" id="PS50027"/>
    </source>
</evidence>
<evidence type="ECO:0000259" key="10">
    <source>
        <dbReference type="PROSITE" id="PS50189"/>
    </source>
</evidence>
<dbReference type="GO" id="GO:0005604">
    <property type="term" value="C:basement membrane"/>
    <property type="evidence" value="ECO:0007669"/>
    <property type="project" value="TreeGrafter"/>
</dbReference>
<dbReference type="SUPFAM" id="SSF50242">
    <property type="entry name" value="TIMP-like"/>
    <property type="match status" value="1"/>
</dbReference>
<dbReference type="SMART" id="SM00136">
    <property type="entry name" value="LamNT"/>
    <property type="match status" value="1"/>
</dbReference>
<dbReference type="InterPro" id="IPR000742">
    <property type="entry name" value="EGF"/>
</dbReference>
<dbReference type="SMART" id="SM00643">
    <property type="entry name" value="C345C"/>
    <property type="match status" value="1"/>
</dbReference>
<feature type="disulfide bond" evidence="8">
    <location>
        <begin position="502"/>
        <end position="511"/>
    </location>
</feature>
<dbReference type="Pfam" id="PF00053">
    <property type="entry name" value="EGF_laminin"/>
    <property type="match status" value="3"/>
</dbReference>
<dbReference type="GO" id="GO:0009887">
    <property type="term" value="P:animal organ morphogenesis"/>
    <property type="evidence" value="ECO:0007669"/>
    <property type="project" value="TreeGrafter"/>
</dbReference>
<evidence type="ECO:0000313" key="12">
    <source>
        <dbReference type="Proteomes" id="UP000887581"/>
    </source>
</evidence>
<dbReference type="PROSITE" id="PS50027">
    <property type="entry name" value="EGF_LAM_2"/>
    <property type="match status" value="1"/>
</dbReference>
<dbReference type="PROSITE" id="PS01248">
    <property type="entry name" value="EGF_LAM_1"/>
    <property type="match status" value="1"/>
</dbReference>
<dbReference type="FunFam" id="2.40.50.120:FF:000025">
    <property type="entry name" value="Netrin unc-6"/>
    <property type="match status" value="1"/>
</dbReference>
<evidence type="ECO:0000256" key="7">
    <source>
        <dbReference type="ARBA" id="ARBA00023292"/>
    </source>
</evidence>
<dbReference type="PANTHER" id="PTHR10574">
    <property type="entry name" value="NETRIN/LAMININ-RELATED"/>
    <property type="match status" value="1"/>
</dbReference>
<evidence type="ECO:0000256" key="2">
    <source>
        <dbReference type="ARBA" id="ARBA00022525"/>
    </source>
</evidence>
<dbReference type="InterPro" id="IPR008211">
    <property type="entry name" value="Laminin_N"/>
</dbReference>
<keyword evidence="12" id="KW-1185">Reference proteome</keyword>
<dbReference type="PROSITE" id="PS51117">
    <property type="entry name" value="LAMININ_NTER"/>
    <property type="match status" value="1"/>
</dbReference>
<reference evidence="13" key="1">
    <citation type="submission" date="2022-11" db="UniProtKB">
        <authorList>
            <consortium name="WormBaseParasite"/>
        </authorList>
    </citation>
    <scope>IDENTIFICATION</scope>
</reference>
<dbReference type="InterPro" id="IPR002049">
    <property type="entry name" value="LE_dom"/>
</dbReference>
<feature type="disulfide bond" evidence="8">
    <location>
        <begin position="514"/>
        <end position="528"/>
    </location>
</feature>
<dbReference type="CDD" id="cd00055">
    <property type="entry name" value="EGF_Lam"/>
    <property type="match status" value="2"/>
</dbReference>
<keyword evidence="4" id="KW-0677">Repeat</keyword>
<comment type="subcellular location">
    <subcellularLocation>
        <location evidence="1">Secreted</location>
    </subcellularLocation>
</comment>
<dbReference type="Pfam" id="PF01759">
    <property type="entry name" value="NTR"/>
    <property type="match status" value="1"/>
</dbReference>
<evidence type="ECO:0000256" key="8">
    <source>
        <dbReference type="PROSITE-ProRule" id="PRU00460"/>
    </source>
</evidence>
<feature type="domain" description="NTR" evidence="10">
    <location>
        <begin position="544"/>
        <end position="672"/>
    </location>
</feature>
<dbReference type="Proteomes" id="UP000887581">
    <property type="component" value="Unplaced"/>
</dbReference>
<dbReference type="FunFam" id="2.10.25.10:FF:000048">
    <property type="entry name" value="Netrin 3"/>
    <property type="match status" value="1"/>
</dbReference>
<accession>A0A915PVA9</accession>
<dbReference type="WBParaSite" id="sdigi.contig356.g7701.t1">
    <property type="protein sequence ID" value="sdigi.contig356.g7701.t1"/>
    <property type="gene ID" value="sdigi.contig356.g7701"/>
</dbReference>
<feature type="disulfide bond" evidence="8">
    <location>
        <begin position="481"/>
        <end position="493"/>
    </location>
</feature>
<dbReference type="Gene3D" id="2.40.50.120">
    <property type="match status" value="1"/>
</dbReference>
<dbReference type="Pfam" id="PF00055">
    <property type="entry name" value="Laminin_N"/>
    <property type="match status" value="1"/>
</dbReference>